<accession>A0A1W6MNT4</accession>
<dbReference type="Gene3D" id="3.90.1340.10">
    <property type="entry name" value="Phage tail collar domain"/>
    <property type="match status" value="1"/>
</dbReference>
<sequence>MNDFLGQIIMFGGNFAIRDYAICGGQLMSISSNSALFSLLGTTFGGDGRTTFGLPDLRGRSPIGVGHGPGLQNYVWGERGGLEYVTLNQLEMPIHTHQVFGSGSQSSNLELSTDDGIRDVPVAGDVPAVGNYPGSLGPEKTKNFGPATNVVAGQALPGFNPSSVQLGTSGGSQSHENRSPFLAIYFLIALTGVYPSRN</sequence>
<reference evidence="2 3" key="1">
    <citation type="submission" date="2016-11" db="EMBL/GenBank/DDBJ databases">
        <title>Trade-off between light-utilization and light-protection in marine flavobacteria.</title>
        <authorList>
            <person name="Kumagai Y."/>
        </authorList>
    </citation>
    <scope>NUCLEOTIDE SEQUENCE [LARGE SCALE GENOMIC DNA]</scope>
    <source>
        <strain evidence="2 3">JCM 13191</strain>
    </source>
</reference>
<dbReference type="AlphaFoldDB" id="A0A1W6MNT4"/>
<dbReference type="InterPro" id="IPR037053">
    <property type="entry name" value="Phage_tail_collar_dom_sf"/>
</dbReference>
<evidence type="ECO:0000259" key="1">
    <source>
        <dbReference type="Pfam" id="PF07484"/>
    </source>
</evidence>
<proteinExistence type="predicted"/>
<dbReference type="OrthoDB" id="9810174at2"/>
<feature type="domain" description="Phage tail collar" evidence="1">
    <location>
        <begin position="6"/>
        <end position="62"/>
    </location>
</feature>
<protein>
    <recommendedName>
        <fullName evidence="1">Phage tail collar domain-containing protein</fullName>
    </recommendedName>
</protein>
<dbReference type="RefSeq" id="WP_085768025.1">
    <property type="nucleotide sequence ID" value="NZ_CP019344.1"/>
</dbReference>
<name>A0A1W6MNT4_9FLAO</name>
<evidence type="ECO:0000313" key="2">
    <source>
        <dbReference type="EMBL" id="ARN79222.1"/>
    </source>
</evidence>
<keyword evidence="3" id="KW-1185">Reference proteome</keyword>
<dbReference type="STRING" id="331648.BST97_15200"/>
<dbReference type="Pfam" id="PF07484">
    <property type="entry name" value="Collar"/>
    <property type="match status" value="1"/>
</dbReference>
<gene>
    <name evidence="2" type="ORF">BST97_15200</name>
</gene>
<dbReference type="EMBL" id="CP019344">
    <property type="protein sequence ID" value="ARN79222.1"/>
    <property type="molecule type" value="Genomic_DNA"/>
</dbReference>
<organism evidence="2 3">
    <name type="scientific">Nonlabens spongiae</name>
    <dbReference type="NCBI Taxonomy" id="331648"/>
    <lineage>
        <taxon>Bacteria</taxon>
        <taxon>Pseudomonadati</taxon>
        <taxon>Bacteroidota</taxon>
        <taxon>Flavobacteriia</taxon>
        <taxon>Flavobacteriales</taxon>
        <taxon>Flavobacteriaceae</taxon>
        <taxon>Nonlabens</taxon>
    </lineage>
</organism>
<dbReference type="Proteomes" id="UP000193431">
    <property type="component" value="Chromosome"/>
</dbReference>
<evidence type="ECO:0000313" key="3">
    <source>
        <dbReference type="Proteomes" id="UP000193431"/>
    </source>
</evidence>
<dbReference type="InterPro" id="IPR011083">
    <property type="entry name" value="Phage_tail_collar_dom"/>
</dbReference>
<dbReference type="SUPFAM" id="SSF88874">
    <property type="entry name" value="Receptor-binding domain of short tail fibre protein gp12"/>
    <property type="match status" value="1"/>
</dbReference>